<comment type="caution">
    <text evidence="2">The sequence shown here is derived from an EMBL/GenBank/DDBJ whole genome shotgun (WGS) entry which is preliminary data.</text>
</comment>
<protein>
    <submittedName>
        <fullName evidence="2">3762_t:CDS:1</fullName>
    </submittedName>
</protein>
<dbReference type="Proteomes" id="UP000789739">
    <property type="component" value="Unassembled WGS sequence"/>
</dbReference>
<keyword evidence="1" id="KW-1133">Transmembrane helix</keyword>
<feature type="transmembrane region" description="Helical" evidence="1">
    <location>
        <begin position="289"/>
        <end position="313"/>
    </location>
</feature>
<keyword evidence="1" id="KW-0812">Transmembrane</keyword>
<evidence type="ECO:0000313" key="3">
    <source>
        <dbReference type="Proteomes" id="UP000789739"/>
    </source>
</evidence>
<gene>
    <name evidence="2" type="ORF">PBRASI_LOCUS2814</name>
</gene>
<feature type="transmembrane region" description="Helical" evidence="1">
    <location>
        <begin position="69"/>
        <end position="91"/>
    </location>
</feature>
<keyword evidence="3" id="KW-1185">Reference proteome</keyword>
<dbReference type="OrthoDB" id="3256745at2759"/>
<accession>A0A9N8ZSE4</accession>
<sequence length="350" mass="39443">MAFNAKEFVIILCILSLVCAAYMTVLFYKSKKNPMMFYFSLAVVSFNILEMWGFRYGFDWHKAPIELCYFQALALQFMAFLITACGFNYTLQTYRLLVLRLRHELTDSQWKKLYYGFIIAYPVVGTTIVSILALQKKAIKVREFRCDIVYPTWIRVFGYNGPDIILCIVGTYLFGYATILVISKLHRFNSKSFQTRLSCPLDATTPAVESSEPQLNDHIIDIPSDLSLFDEMESKILEVQKDHAVTQASASIDTTNNNNDFSVVAPGTRASSTLEVKVYNYRYNITLNIAIRMVVFICAYLIINIGISLGTIISVVTNTPVSPHVNISDVTGASIGILLFLIFGTTSSVI</sequence>
<dbReference type="AlphaFoldDB" id="A0A9N8ZSE4"/>
<name>A0A9N8ZSE4_9GLOM</name>
<feature type="transmembrane region" description="Helical" evidence="1">
    <location>
        <begin position="6"/>
        <end position="28"/>
    </location>
</feature>
<organism evidence="2 3">
    <name type="scientific">Paraglomus brasilianum</name>
    <dbReference type="NCBI Taxonomy" id="144538"/>
    <lineage>
        <taxon>Eukaryota</taxon>
        <taxon>Fungi</taxon>
        <taxon>Fungi incertae sedis</taxon>
        <taxon>Mucoromycota</taxon>
        <taxon>Glomeromycotina</taxon>
        <taxon>Glomeromycetes</taxon>
        <taxon>Paraglomerales</taxon>
        <taxon>Paraglomeraceae</taxon>
        <taxon>Paraglomus</taxon>
    </lineage>
</organism>
<evidence type="ECO:0000313" key="2">
    <source>
        <dbReference type="EMBL" id="CAG8505116.1"/>
    </source>
</evidence>
<proteinExistence type="predicted"/>
<reference evidence="2" key="1">
    <citation type="submission" date="2021-06" db="EMBL/GenBank/DDBJ databases">
        <authorList>
            <person name="Kallberg Y."/>
            <person name="Tangrot J."/>
            <person name="Rosling A."/>
        </authorList>
    </citation>
    <scope>NUCLEOTIDE SEQUENCE</scope>
    <source>
        <strain evidence="2">BR232B</strain>
    </source>
</reference>
<feature type="transmembrane region" description="Helical" evidence="1">
    <location>
        <begin position="35"/>
        <end position="54"/>
    </location>
</feature>
<feature type="transmembrane region" description="Helical" evidence="1">
    <location>
        <begin position="325"/>
        <end position="344"/>
    </location>
</feature>
<feature type="transmembrane region" description="Helical" evidence="1">
    <location>
        <begin position="163"/>
        <end position="182"/>
    </location>
</feature>
<dbReference type="EMBL" id="CAJVPI010000232">
    <property type="protein sequence ID" value="CAG8505116.1"/>
    <property type="molecule type" value="Genomic_DNA"/>
</dbReference>
<evidence type="ECO:0000256" key="1">
    <source>
        <dbReference type="SAM" id="Phobius"/>
    </source>
</evidence>
<keyword evidence="1" id="KW-0472">Membrane</keyword>
<feature type="transmembrane region" description="Helical" evidence="1">
    <location>
        <begin position="112"/>
        <end position="134"/>
    </location>
</feature>